<dbReference type="InterPro" id="IPR043128">
    <property type="entry name" value="Rev_trsase/Diguanyl_cyclase"/>
</dbReference>
<gene>
    <name evidence="5" type="ORF">GCM10008111_21400</name>
</gene>
<evidence type="ECO:0000313" key="6">
    <source>
        <dbReference type="Proteomes" id="UP000634667"/>
    </source>
</evidence>
<protein>
    <recommendedName>
        <fullName evidence="1">diguanylate cyclase</fullName>
        <ecNumber evidence="1">2.7.7.65</ecNumber>
    </recommendedName>
</protein>
<dbReference type="SUPFAM" id="SSF55073">
    <property type="entry name" value="Nucleotide cyclase"/>
    <property type="match status" value="1"/>
</dbReference>
<dbReference type="PROSITE" id="PS50887">
    <property type="entry name" value="GGDEF"/>
    <property type="match status" value="1"/>
</dbReference>
<dbReference type="PANTHER" id="PTHR45138:SF9">
    <property type="entry name" value="DIGUANYLATE CYCLASE DGCM-RELATED"/>
    <property type="match status" value="1"/>
</dbReference>
<evidence type="ECO:0000259" key="3">
    <source>
        <dbReference type="PROSITE" id="PS50112"/>
    </source>
</evidence>
<sequence length="315" mass="36130">MSSSIINSMVQQLPGGVIVLNSHCKIVYVNKFICRYSELPERELLGKSFFSTFPEVPKAWFNRKIEAVLTQQTPEQISWQQRLYLLKFPRQTVQEHAQRYMAQNCTLMPLRDPNSGELHLCLWIQDVSEQVRYHAQLLFTQQQLKLHERQDSLTGLMNRTFWQQQLTLEIARAERYERPLALLLFNIDRFKAFNDQYSHQQGDMVLQAFAKMIAALLRDNDLFARFAGAEFALILPDTPLVGAIEVANRMKKQLAQQVLLAQHPKLHLTMSIGISVYETATLADALIQQAEQALYQAKCAGRDQTSVYTLAAKAG</sequence>
<dbReference type="Gene3D" id="3.30.70.270">
    <property type="match status" value="1"/>
</dbReference>
<organism evidence="5 6">
    <name type="scientific">Alishewanella tabrizica</name>
    <dbReference type="NCBI Taxonomy" id="671278"/>
    <lineage>
        <taxon>Bacteria</taxon>
        <taxon>Pseudomonadati</taxon>
        <taxon>Pseudomonadota</taxon>
        <taxon>Gammaproteobacteria</taxon>
        <taxon>Alteromonadales</taxon>
        <taxon>Alteromonadaceae</taxon>
        <taxon>Alishewanella</taxon>
    </lineage>
</organism>
<dbReference type="EMBL" id="BMYR01000008">
    <property type="protein sequence ID" value="GGW65086.1"/>
    <property type="molecule type" value="Genomic_DNA"/>
</dbReference>
<dbReference type="Pfam" id="PF00990">
    <property type="entry name" value="GGDEF"/>
    <property type="match status" value="1"/>
</dbReference>
<evidence type="ECO:0000256" key="2">
    <source>
        <dbReference type="ARBA" id="ARBA00034247"/>
    </source>
</evidence>
<dbReference type="CDD" id="cd00130">
    <property type="entry name" value="PAS"/>
    <property type="match status" value="1"/>
</dbReference>
<accession>A0ABQ2WN71</accession>
<dbReference type="PROSITE" id="PS50112">
    <property type="entry name" value="PAS"/>
    <property type="match status" value="1"/>
</dbReference>
<dbReference type="PANTHER" id="PTHR45138">
    <property type="entry name" value="REGULATORY COMPONENTS OF SENSORY TRANSDUCTION SYSTEM"/>
    <property type="match status" value="1"/>
</dbReference>
<dbReference type="InterPro" id="IPR000014">
    <property type="entry name" value="PAS"/>
</dbReference>
<dbReference type="InterPro" id="IPR000160">
    <property type="entry name" value="GGDEF_dom"/>
</dbReference>
<evidence type="ECO:0000256" key="1">
    <source>
        <dbReference type="ARBA" id="ARBA00012528"/>
    </source>
</evidence>
<feature type="domain" description="GGDEF" evidence="4">
    <location>
        <begin position="178"/>
        <end position="310"/>
    </location>
</feature>
<dbReference type="InterPro" id="IPR035965">
    <property type="entry name" value="PAS-like_dom_sf"/>
</dbReference>
<dbReference type="InterPro" id="IPR029787">
    <property type="entry name" value="Nucleotide_cyclase"/>
</dbReference>
<dbReference type="Proteomes" id="UP000634667">
    <property type="component" value="Unassembled WGS sequence"/>
</dbReference>
<dbReference type="SUPFAM" id="SSF55785">
    <property type="entry name" value="PYP-like sensor domain (PAS domain)"/>
    <property type="match status" value="1"/>
</dbReference>
<proteinExistence type="predicted"/>
<keyword evidence="6" id="KW-1185">Reference proteome</keyword>
<dbReference type="SMART" id="SM00267">
    <property type="entry name" value="GGDEF"/>
    <property type="match status" value="1"/>
</dbReference>
<dbReference type="EC" id="2.7.7.65" evidence="1"/>
<reference evidence="6" key="1">
    <citation type="journal article" date="2019" name="Int. J. Syst. Evol. Microbiol.">
        <title>The Global Catalogue of Microorganisms (GCM) 10K type strain sequencing project: providing services to taxonomists for standard genome sequencing and annotation.</title>
        <authorList>
            <consortium name="The Broad Institute Genomics Platform"/>
            <consortium name="The Broad Institute Genome Sequencing Center for Infectious Disease"/>
            <person name="Wu L."/>
            <person name="Ma J."/>
        </authorList>
    </citation>
    <scope>NUCLEOTIDE SEQUENCE [LARGE SCALE GENOMIC DNA]</scope>
    <source>
        <strain evidence="6">KCTC 23723</strain>
    </source>
</reference>
<dbReference type="Gene3D" id="3.30.450.20">
    <property type="entry name" value="PAS domain"/>
    <property type="match status" value="1"/>
</dbReference>
<dbReference type="InterPro" id="IPR050469">
    <property type="entry name" value="Diguanylate_Cyclase"/>
</dbReference>
<comment type="caution">
    <text evidence="5">The sequence shown here is derived from an EMBL/GenBank/DDBJ whole genome shotgun (WGS) entry which is preliminary data.</text>
</comment>
<feature type="domain" description="PAS" evidence="3">
    <location>
        <begin position="2"/>
        <end position="72"/>
    </location>
</feature>
<dbReference type="NCBIfam" id="TIGR00254">
    <property type="entry name" value="GGDEF"/>
    <property type="match status" value="1"/>
</dbReference>
<comment type="catalytic activity">
    <reaction evidence="2">
        <text>2 GTP = 3',3'-c-di-GMP + 2 diphosphate</text>
        <dbReference type="Rhea" id="RHEA:24898"/>
        <dbReference type="ChEBI" id="CHEBI:33019"/>
        <dbReference type="ChEBI" id="CHEBI:37565"/>
        <dbReference type="ChEBI" id="CHEBI:58805"/>
        <dbReference type="EC" id="2.7.7.65"/>
    </reaction>
</comment>
<dbReference type="SMART" id="SM00091">
    <property type="entry name" value="PAS"/>
    <property type="match status" value="1"/>
</dbReference>
<dbReference type="InterPro" id="IPR013656">
    <property type="entry name" value="PAS_4"/>
</dbReference>
<name>A0ABQ2WN71_9ALTE</name>
<evidence type="ECO:0000313" key="5">
    <source>
        <dbReference type="EMBL" id="GGW65086.1"/>
    </source>
</evidence>
<dbReference type="CDD" id="cd01949">
    <property type="entry name" value="GGDEF"/>
    <property type="match status" value="1"/>
</dbReference>
<dbReference type="Pfam" id="PF08448">
    <property type="entry name" value="PAS_4"/>
    <property type="match status" value="1"/>
</dbReference>
<evidence type="ECO:0000259" key="4">
    <source>
        <dbReference type="PROSITE" id="PS50887"/>
    </source>
</evidence>
<dbReference type="RefSeq" id="WP_229797036.1">
    <property type="nucleotide sequence ID" value="NZ_BMYR01000008.1"/>
</dbReference>